<dbReference type="Proteomes" id="UP000581769">
    <property type="component" value="Unassembled WGS sequence"/>
</dbReference>
<evidence type="ECO:0000256" key="2">
    <source>
        <dbReference type="ARBA" id="ARBA00023125"/>
    </source>
</evidence>
<dbReference type="GO" id="GO:0003677">
    <property type="term" value="F:DNA binding"/>
    <property type="evidence" value="ECO:0007669"/>
    <property type="project" value="UniProtKB-KW"/>
</dbReference>
<dbReference type="SUPFAM" id="SSF46785">
    <property type="entry name" value="Winged helix' DNA-binding domain"/>
    <property type="match status" value="1"/>
</dbReference>
<evidence type="ECO:0000256" key="3">
    <source>
        <dbReference type="ARBA" id="ARBA00023163"/>
    </source>
</evidence>
<accession>A0A840IW15</accession>
<sequence length="120" mass="12965">MSKQLPIDAMDACCSPLAREPLTDNQAVELSKLFKAMADPVRLRLLSLVASHVGGEACVCDLTDAFDLTGPTISHHLKVLRECGLITGERRGTWVYYRVHPEVLARLSAVLVPGDAPALA</sequence>
<dbReference type="PANTHER" id="PTHR33154:SF18">
    <property type="entry name" value="ARSENICAL RESISTANCE OPERON REPRESSOR"/>
    <property type="match status" value="1"/>
</dbReference>
<dbReference type="AlphaFoldDB" id="A0A840IW15"/>
<evidence type="ECO:0000256" key="1">
    <source>
        <dbReference type="ARBA" id="ARBA00023015"/>
    </source>
</evidence>
<dbReference type="PANTHER" id="PTHR33154">
    <property type="entry name" value="TRANSCRIPTIONAL REGULATOR, ARSR FAMILY"/>
    <property type="match status" value="1"/>
</dbReference>
<name>A0A840IW15_9PSEU</name>
<proteinExistence type="predicted"/>
<dbReference type="Gene3D" id="1.10.10.10">
    <property type="entry name" value="Winged helix-like DNA-binding domain superfamily/Winged helix DNA-binding domain"/>
    <property type="match status" value="1"/>
</dbReference>
<dbReference type="InterPro" id="IPR001845">
    <property type="entry name" value="HTH_ArsR_DNA-bd_dom"/>
</dbReference>
<evidence type="ECO:0000313" key="6">
    <source>
        <dbReference type="Proteomes" id="UP000581769"/>
    </source>
</evidence>
<dbReference type="EMBL" id="JACHMG010000001">
    <property type="protein sequence ID" value="MBB4685933.1"/>
    <property type="molecule type" value="Genomic_DNA"/>
</dbReference>
<comment type="caution">
    <text evidence="5">The sequence shown here is derived from an EMBL/GenBank/DDBJ whole genome shotgun (WGS) entry which is preliminary data.</text>
</comment>
<dbReference type="Pfam" id="PF01022">
    <property type="entry name" value="HTH_5"/>
    <property type="match status" value="1"/>
</dbReference>
<dbReference type="PROSITE" id="PS50987">
    <property type="entry name" value="HTH_ARSR_2"/>
    <property type="match status" value="1"/>
</dbReference>
<dbReference type="GO" id="GO:0003700">
    <property type="term" value="F:DNA-binding transcription factor activity"/>
    <property type="evidence" value="ECO:0007669"/>
    <property type="project" value="InterPro"/>
</dbReference>
<protein>
    <submittedName>
        <fullName evidence="5">ArsR family transcriptional regulator</fullName>
    </submittedName>
</protein>
<evidence type="ECO:0000259" key="4">
    <source>
        <dbReference type="PROSITE" id="PS50987"/>
    </source>
</evidence>
<dbReference type="PROSITE" id="PS00846">
    <property type="entry name" value="HTH_ARSR_1"/>
    <property type="match status" value="1"/>
</dbReference>
<gene>
    <name evidence="5" type="ORF">BJY18_003418</name>
</gene>
<dbReference type="InterPro" id="IPR011991">
    <property type="entry name" value="ArsR-like_HTH"/>
</dbReference>
<dbReference type="InterPro" id="IPR051081">
    <property type="entry name" value="HTH_MetalResp_TranReg"/>
</dbReference>
<keyword evidence="6" id="KW-1185">Reference proteome</keyword>
<dbReference type="InterPro" id="IPR018334">
    <property type="entry name" value="ArsR_HTH"/>
</dbReference>
<dbReference type="InterPro" id="IPR036390">
    <property type="entry name" value="WH_DNA-bd_sf"/>
</dbReference>
<dbReference type="NCBIfam" id="NF033788">
    <property type="entry name" value="HTH_metalloreg"/>
    <property type="match status" value="1"/>
</dbReference>
<dbReference type="InterPro" id="IPR036388">
    <property type="entry name" value="WH-like_DNA-bd_sf"/>
</dbReference>
<keyword evidence="2" id="KW-0238">DNA-binding</keyword>
<evidence type="ECO:0000313" key="5">
    <source>
        <dbReference type="EMBL" id="MBB4685933.1"/>
    </source>
</evidence>
<keyword evidence="3" id="KW-0804">Transcription</keyword>
<reference evidence="5 6" key="1">
    <citation type="submission" date="2020-08" db="EMBL/GenBank/DDBJ databases">
        <title>Sequencing the genomes of 1000 actinobacteria strains.</title>
        <authorList>
            <person name="Klenk H.-P."/>
        </authorList>
    </citation>
    <scope>NUCLEOTIDE SEQUENCE [LARGE SCALE GENOMIC DNA]</scope>
    <source>
        <strain evidence="5 6">DSM 45859</strain>
    </source>
</reference>
<dbReference type="CDD" id="cd00090">
    <property type="entry name" value="HTH_ARSR"/>
    <property type="match status" value="1"/>
</dbReference>
<dbReference type="PRINTS" id="PR00778">
    <property type="entry name" value="HTHARSR"/>
</dbReference>
<feature type="domain" description="HTH arsR-type" evidence="4">
    <location>
        <begin position="22"/>
        <end position="119"/>
    </location>
</feature>
<keyword evidence="1" id="KW-0805">Transcription regulation</keyword>
<dbReference type="RefSeq" id="WP_184780886.1">
    <property type="nucleotide sequence ID" value="NZ_JACHMG010000001.1"/>
</dbReference>
<dbReference type="SMART" id="SM00418">
    <property type="entry name" value="HTH_ARSR"/>
    <property type="match status" value="1"/>
</dbReference>
<organism evidence="5 6">
    <name type="scientific">Amycolatopsis jiangsuensis</name>
    <dbReference type="NCBI Taxonomy" id="1181879"/>
    <lineage>
        <taxon>Bacteria</taxon>
        <taxon>Bacillati</taxon>
        <taxon>Actinomycetota</taxon>
        <taxon>Actinomycetes</taxon>
        <taxon>Pseudonocardiales</taxon>
        <taxon>Pseudonocardiaceae</taxon>
        <taxon>Amycolatopsis</taxon>
    </lineage>
</organism>